<dbReference type="EMBL" id="CAJGYM010000031">
    <property type="protein sequence ID" value="CAD6192947.1"/>
    <property type="molecule type" value="Genomic_DNA"/>
</dbReference>
<name>A0A8S1HCJ0_9PELO</name>
<proteinExistence type="predicted"/>
<keyword evidence="3" id="KW-1185">Reference proteome</keyword>
<organism evidence="2 3">
    <name type="scientific">Caenorhabditis auriculariae</name>
    <dbReference type="NCBI Taxonomy" id="2777116"/>
    <lineage>
        <taxon>Eukaryota</taxon>
        <taxon>Metazoa</taxon>
        <taxon>Ecdysozoa</taxon>
        <taxon>Nematoda</taxon>
        <taxon>Chromadorea</taxon>
        <taxon>Rhabditida</taxon>
        <taxon>Rhabditina</taxon>
        <taxon>Rhabditomorpha</taxon>
        <taxon>Rhabditoidea</taxon>
        <taxon>Rhabditidae</taxon>
        <taxon>Peloderinae</taxon>
        <taxon>Caenorhabditis</taxon>
    </lineage>
</organism>
<comment type="caution">
    <text evidence="2">The sequence shown here is derived from an EMBL/GenBank/DDBJ whole genome shotgun (WGS) entry which is preliminary data.</text>
</comment>
<evidence type="ECO:0000313" key="2">
    <source>
        <dbReference type="EMBL" id="CAD6192947.1"/>
    </source>
</evidence>
<evidence type="ECO:0000313" key="3">
    <source>
        <dbReference type="Proteomes" id="UP000835052"/>
    </source>
</evidence>
<sequence length="144" mass="16078">MDGSNSQVAALVVAMTTSSSPRLQKRIPDDVFCVGTSPEGASGEASPLVQSNRRPRRSIASRRPGPYPEINKLLLFEAILKPWINYQSQDKSADSKSAVQIERQSAMRRRVYAPCMQTPLSFAPTDVKQQKIVFRNVKLIFLKQ</sequence>
<gene>
    <name evidence="2" type="ORF">CAUJ_LOCUS8866</name>
</gene>
<evidence type="ECO:0000256" key="1">
    <source>
        <dbReference type="SAM" id="MobiDB-lite"/>
    </source>
</evidence>
<protein>
    <submittedName>
        <fullName evidence="2">Uncharacterized protein</fullName>
    </submittedName>
</protein>
<accession>A0A8S1HCJ0</accession>
<dbReference type="Proteomes" id="UP000835052">
    <property type="component" value="Unassembled WGS sequence"/>
</dbReference>
<dbReference type="AlphaFoldDB" id="A0A8S1HCJ0"/>
<reference evidence="2" key="1">
    <citation type="submission" date="2020-10" db="EMBL/GenBank/DDBJ databases">
        <authorList>
            <person name="Kikuchi T."/>
        </authorList>
    </citation>
    <scope>NUCLEOTIDE SEQUENCE</scope>
    <source>
        <strain evidence="2">NKZ352</strain>
    </source>
</reference>
<feature type="region of interest" description="Disordered" evidence="1">
    <location>
        <begin position="34"/>
        <end position="66"/>
    </location>
</feature>